<organism evidence="4 5">
    <name type="scientific">Psychrobacillus faecigallinarum</name>
    <dbReference type="NCBI Taxonomy" id="2762235"/>
    <lineage>
        <taxon>Bacteria</taxon>
        <taxon>Bacillati</taxon>
        <taxon>Bacillota</taxon>
        <taxon>Bacilli</taxon>
        <taxon>Bacillales</taxon>
        <taxon>Bacillaceae</taxon>
        <taxon>Psychrobacillus</taxon>
    </lineage>
</organism>
<evidence type="ECO:0000313" key="4">
    <source>
        <dbReference type="EMBL" id="MBD7943189.1"/>
    </source>
</evidence>
<dbReference type="Proteomes" id="UP000640786">
    <property type="component" value="Unassembled WGS sequence"/>
</dbReference>
<feature type="signal peptide" evidence="2">
    <location>
        <begin position="1"/>
        <end position="24"/>
    </location>
</feature>
<dbReference type="NCBIfam" id="NF033223">
    <property type="entry name" value="YHYH_alt"/>
    <property type="match status" value="1"/>
</dbReference>
<proteinExistence type="predicted"/>
<dbReference type="Pfam" id="PF18058">
    <property type="entry name" value="SbsC_C"/>
    <property type="match status" value="1"/>
</dbReference>
<evidence type="ECO:0000256" key="1">
    <source>
        <dbReference type="SAM" id="MobiDB-lite"/>
    </source>
</evidence>
<feature type="domain" description="SbsC C-terminal" evidence="3">
    <location>
        <begin position="107"/>
        <end position="235"/>
    </location>
</feature>
<keyword evidence="2" id="KW-0732">Signal</keyword>
<sequence>MKKLVVSLLTFTLLLVGLTTPAMAHPGRTDSNGGHTCRTNCGKWGLNYGEYHYHNGGTSKKPATNKTTKSNTSNTVNSQKNIVSIDPYTEAEALIKQAESYAGSLKWETSYDYRATKYSNNPISQIDMKLYNNTKKAITAARANSNVTLYNDLEERLKKVTEIYLRTQAYIDAINSGEKLLNQFQDYQSLNKLDSNGEKTKQAYVAFQKQTQKTNTMIYRVYGKSTREAMLKKFNITN</sequence>
<accession>A0ABR8R5Y6</accession>
<reference evidence="4 5" key="1">
    <citation type="submission" date="2020-08" db="EMBL/GenBank/DDBJ databases">
        <title>A Genomic Blueprint of the Chicken Gut Microbiome.</title>
        <authorList>
            <person name="Gilroy R."/>
            <person name="Ravi A."/>
            <person name="Getino M."/>
            <person name="Pursley I."/>
            <person name="Horton D.L."/>
            <person name="Alikhan N.-F."/>
            <person name="Baker D."/>
            <person name="Gharbi K."/>
            <person name="Hall N."/>
            <person name="Watson M."/>
            <person name="Adriaenssens E.M."/>
            <person name="Foster-Nyarko E."/>
            <person name="Jarju S."/>
            <person name="Secka A."/>
            <person name="Antonio M."/>
            <person name="Oren A."/>
            <person name="Chaudhuri R."/>
            <person name="La Ragione R.M."/>
            <person name="Hildebrand F."/>
            <person name="Pallen M.J."/>
        </authorList>
    </citation>
    <scope>NUCLEOTIDE SEQUENCE [LARGE SCALE GENOMIC DNA]</scope>
    <source>
        <strain evidence="4 5">Sa2BUA9</strain>
    </source>
</reference>
<evidence type="ECO:0000259" key="3">
    <source>
        <dbReference type="Pfam" id="PF18058"/>
    </source>
</evidence>
<comment type="caution">
    <text evidence="4">The sequence shown here is derived from an EMBL/GenBank/DDBJ whole genome shotgun (WGS) entry which is preliminary data.</text>
</comment>
<gene>
    <name evidence="4" type="ORF">H9650_03580</name>
</gene>
<evidence type="ECO:0000313" key="5">
    <source>
        <dbReference type="Proteomes" id="UP000640786"/>
    </source>
</evidence>
<name>A0ABR8R5Y6_9BACI</name>
<dbReference type="InterPro" id="IPR047773">
    <property type="entry name" value="YHYH_dom_bact"/>
</dbReference>
<feature type="chain" id="PRO_5046227568" evidence="2">
    <location>
        <begin position="25"/>
        <end position="238"/>
    </location>
</feature>
<evidence type="ECO:0000256" key="2">
    <source>
        <dbReference type="SAM" id="SignalP"/>
    </source>
</evidence>
<feature type="region of interest" description="Disordered" evidence="1">
    <location>
        <begin position="56"/>
        <end position="75"/>
    </location>
</feature>
<dbReference type="Gene3D" id="1.20.58.780">
    <property type="match status" value="1"/>
</dbReference>
<dbReference type="InterPro" id="IPR041378">
    <property type="entry name" value="S-layer_SbsC_C"/>
</dbReference>
<feature type="compositionally biased region" description="Low complexity" evidence="1">
    <location>
        <begin position="58"/>
        <end position="75"/>
    </location>
</feature>
<dbReference type="EMBL" id="JACSQO010000001">
    <property type="protein sequence ID" value="MBD7943189.1"/>
    <property type="molecule type" value="Genomic_DNA"/>
</dbReference>
<dbReference type="RefSeq" id="WP_191696578.1">
    <property type="nucleotide sequence ID" value="NZ_JACSQO010000001.1"/>
</dbReference>
<keyword evidence="5" id="KW-1185">Reference proteome</keyword>
<protein>
    <submittedName>
        <fullName evidence="4">YHYH domain-containing protein</fullName>
    </submittedName>
</protein>